<evidence type="ECO:0000313" key="4">
    <source>
        <dbReference type="EMBL" id="RGV25100.1"/>
    </source>
</evidence>
<evidence type="ECO:0000313" key="3">
    <source>
        <dbReference type="EMBL" id="RGU54351.1"/>
    </source>
</evidence>
<evidence type="ECO:0000313" key="8">
    <source>
        <dbReference type="Proteomes" id="UP000284434"/>
    </source>
</evidence>
<dbReference type="Proteomes" id="UP000284243">
    <property type="component" value="Unassembled WGS sequence"/>
</dbReference>
<dbReference type="EMBL" id="QSCO01000005">
    <property type="protein sequence ID" value="RGY08387.1"/>
    <property type="molecule type" value="Genomic_DNA"/>
</dbReference>
<protein>
    <submittedName>
        <fullName evidence="3">Uncharacterized protein</fullName>
    </submittedName>
</protein>
<comment type="caution">
    <text evidence="3">The sequence shown here is derived from an EMBL/GenBank/DDBJ whole genome shotgun (WGS) entry which is preliminary data.</text>
</comment>
<reference evidence="2" key="3">
    <citation type="submission" date="2023-01" db="EMBL/GenBank/DDBJ databases">
        <title>Human gut microbiome strain richness.</title>
        <authorList>
            <person name="Chen-Liaw A."/>
        </authorList>
    </citation>
    <scope>NUCLEOTIDE SEQUENCE</scope>
    <source>
        <strain evidence="2">RTP21484st1_B7_RTP21484_190118</strain>
    </source>
</reference>
<dbReference type="Proteomes" id="UP000283426">
    <property type="component" value="Unassembled WGS sequence"/>
</dbReference>
<evidence type="ECO:0000313" key="7">
    <source>
        <dbReference type="Proteomes" id="UP000284243"/>
    </source>
</evidence>
<evidence type="ECO:0000313" key="6">
    <source>
        <dbReference type="Proteomes" id="UP000283426"/>
    </source>
</evidence>
<evidence type="ECO:0000313" key="1">
    <source>
        <dbReference type="EMBL" id="MCG4959790.1"/>
    </source>
</evidence>
<dbReference type="GeneID" id="61276297"/>
<accession>A0A3D4ZDR9</accession>
<dbReference type="Proteomes" id="UP001212263">
    <property type="component" value="Unassembled WGS sequence"/>
</dbReference>
<dbReference type="EMBL" id="JAQMRD010000006">
    <property type="protein sequence ID" value="MDB9222700.1"/>
    <property type="molecule type" value="Genomic_DNA"/>
</dbReference>
<dbReference type="RefSeq" id="WP_013613233.1">
    <property type="nucleotide sequence ID" value="NZ_CABJFF010000017.1"/>
</dbReference>
<dbReference type="Proteomes" id="UP000284434">
    <property type="component" value="Unassembled WGS sequence"/>
</dbReference>
<gene>
    <name evidence="4" type="ORF">DWW24_11870</name>
    <name evidence="3" type="ORF">DWW57_16340</name>
    <name evidence="5" type="ORF">DXA53_04935</name>
    <name evidence="1" type="ORF">L0P03_08005</name>
    <name evidence="2" type="ORF">PN645_06720</name>
</gene>
<evidence type="ECO:0000313" key="2">
    <source>
        <dbReference type="EMBL" id="MDB9222700.1"/>
    </source>
</evidence>
<sequence>MNSKSRYELAASVCRGKVWLDNTALAAISRMYRKRIENATSKLEATVEQGRYASFRIDQALDHPKASRLVLQQMIASLEEVIGQLFIFEAGSRINTNRYTCLISQFREKQALAKRALEHSDKNNTPEVFV</sequence>
<dbReference type="AlphaFoldDB" id="A0A3D4ZDR9"/>
<reference evidence="6 7" key="1">
    <citation type="submission" date="2018-08" db="EMBL/GenBank/DDBJ databases">
        <title>A genome reference for cultivated species of the human gut microbiota.</title>
        <authorList>
            <person name="Zou Y."/>
            <person name="Xue W."/>
            <person name="Luo G."/>
        </authorList>
    </citation>
    <scope>NUCLEOTIDE SEQUENCE [LARGE SCALE GENOMIC DNA]</scope>
    <source>
        <strain evidence="4 6">AF14-6AC</strain>
        <strain evidence="3 7">AF16-14</strain>
        <strain evidence="5 8">OF03-11</strain>
    </source>
</reference>
<dbReference type="EMBL" id="JAKNDN010000013">
    <property type="protein sequence ID" value="MCG4959790.1"/>
    <property type="molecule type" value="Genomic_DNA"/>
</dbReference>
<evidence type="ECO:0000313" key="5">
    <source>
        <dbReference type="EMBL" id="RGY08387.1"/>
    </source>
</evidence>
<proteinExistence type="predicted"/>
<dbReference type="EMBL" id="QRYW01000024">
    <property type="protein sequence ID" value="RGV25100.1"/>
    <property type="molecule type" value="Genomic_DNA"/>
</dbReference>
<dbReference type="EMBL" id="QRYC01000032">
    <property type="protein sequence ID" value="RGU54351.1"/>
    <property type="molecule type" value="Genomic_DNA"/>
</dbReference>
<name>A0A3D4ZDR9_9BACT</name>
<organism evidence="3 7">
    <name type="scientific">Odoribacter splanchnicus</name>
    <dbReference type="NCBI Taxonomy" id="28118"/>
    <lineage>
        <taxon>Bacteria</taxon>
        <taxon>Pseudomonadati</taxon>
        <taxon>Bacteroidota</taxon>
        <taxon>Bacteroidia</taxon>
        <taxon>Bacteroidales</taxon>
        <taxon>Odoribacteraceae</taxon>
        <taxon>Odoribacter</taxon>
    </lineage>
</organism>
<reference evidence="1" key="2">
    <citation type="submission" date="2022-01" db="EMBL/GenBank/DDBJ databases">
        <title>Collection of gut derived symbiotic bacterial strains cultured from healthy donors.</title>
        <authorList>
            <person name="Lin H."/>
            <person name="Kohout C."/>
            <person name="Waligurski E."/>
            <person name="Pamer E.G."/>
        </authorList>
    </citation>
    <scope>NUCLEOTIDE SEQUENCE</scope>
    <source>
        <strain evidence="1">DFI.1.149</strain>
    </source>
</reference>
<dbReference type="Proteomes" id="UP001199750">
    <property type="component" value="Unassembled WGS sequence"/>
</dbReference>